<accession>Q16DY6</accession>
<evidence type="ECO:0000313" key="2">
    <source>
        <dbReference type="EMBL" id="ABG29807.1"/>
    </source>
</evidence>
<protein>
    <recommendedName>
        <fullName evidence="1">LUD domain-containing protein</fullName>
    </recommendedName>
</protein>
<proteinExistence type="predicted"/>
<feature type="domain" description="LUD" evidence="1">
    <location>
        <begin position="116"/>
        <end position="212"/>
    </location>
</feature>
<reference evidence="2 3" key="1">
    <citation type="journal article" date="2007" name="J. Bacteriol.">
        <title>The complete genome sequence of Roseobacter denitrificans reveals a mixotrophic rather than photosynthetic metabolism.</title>
        <authorList>
            <person name="Swingley W.D."/>
            <person name="Sadekar S."/>
            <person name="Mastrian S.D."/>
            <person name="Matthies H.J."/>
            <person name="Hao J."/>
            <person name="Ramos H."/>
            <person name="Acharya C.R."/>
            <person name="Conrad A.L."/>
            <person name="Taylor H.L."/>
            <person name="Dejesa L.C."/>
            <person name="Shah M.K."/>
            <person name="O'huallachain M.E."/>
            <person name="Lince M.T."/>
            <person name="Blankenship R.E."/>
            <person name="Beatty J.T."/>
            <person name="Touchman J.W."/>
        </authorList>
    </citation>
    <scope>NUCLEOTIDE SEQUENCE [LARGE SCALE GENOMIC DNA]</scope>
    <source>
        <strain evidence="3">ATCC 33942 / OCh 114</strain>
    </source>
</reference>
<dbReference type="InterPro" id="IPR037171">
    <property type="entry name" value="NagB/RpiA_transferase-like"/>
</dbReference>
<organism evidence="2 3">
    <name type="scientific">Roseobacter denitrificans (strain ATCC 33942 / OCh 114)</name>
    <name type="common">Erythrobacter sp. (strain OCh 114)</name>
    <name type="synonym">Roseobacter denitrificans</name>
    <dbReference type="NCBI Taxonomy" id="375451"/>
    <lineage>
        <taxon>Bacteria</taxon>
        <taxon>Pseudomonadati</taxon>
        <taxon>Pseudomonadota</taxon>
        <taxon>Alphaproteobacteria</taxon>
        <taxon>Rhodobacterales</taxon>
        <taxon>Roseobacteraceae</taxon>
        <taxon>Roseobacter</taxon>
    </lineage>
</organism>
<evidence type="ECO:0000259" key="1">
    <source>
        <dbReference type="Pfam" id="PF02589"/>
    </source>
</evidence>
<dbReference type="Proteomes" id="UP000007029">
    <property type="component" value="Chromosome"/>
</dbReference>
<dbReference type="EMBL" id="CP000362">
    <property type="protein sequence ID" value="ABG29807.1"/>
    <property type="molecule type" value="Genomic_DNA"/>
</dbReference>
<evidence type="ECO:0000313" key="3">
    <source>
        <dbReference type="Proteomes" id="UP000007029"/>
    </source>
</evidence>
<keyword evidence="3" id="KW-1185">Reference proteome</keyword>
<dbReference type="STRING" id="375451.RD1_0071"/>
<dbReference type="PANTHER" id="PTHR43682">
    <property type="entry name" value="LACTATE UTILIZATION PROTEIN C"/>
    <property type="match status" value="1"/>
</dbReference>
<dbReference type="KEGG" id="rde:RD1_0071"/>
<dbReference type="InterPro" id="IPR003741">
    <property type="entry name" value="LUD_dom"/>
</dbReference>
<dbReference type="InterPro" id="IPR024185">
    <property type="entry name" value="FTHF_cligase-like_sf"/>
</dbReference>
<dbReference type="PANTHER" id="PTHR43682:SF1">
    <property type="entry name" value="LACTATE UTILIZATION PROTEIN C"/>
    <property type="match status" value="1"/>
</dbReference>
<dbReference type="AlphaFoldDB" id="Q16DY6"/>
<dbReference type="Gene3D" id="3.40.50.10420">
    <property type="entry name" value="NagB/RpiA/CoA transferase-like"/>
    <property type="match status" value="1"/>
</dbReference>
<dbReference type="OrthoDB" id="9794157at2"/>
<dbReference type="HOGENOM" id="CLU_090664_3_0_5"/>
<dbReference type="RefSeq" id="WP_011566429.1">
    <property type="nucleotide sequence ID" value="NC_008209.1"/>
</dbReference>
<dbReference type="eggNOG" id="COG1556">
    <property type="taxonomic scope" value="Bacteria"/>
</dbReference>
<dbReference type="Pfam" id="PF02589">
    <property type="entry name" value="LUD_dom"/>
    <property type="match status" value="1"/>
</dbReference>
<name>Q16DY6_ROSDO</name>
<sequence>MSRDSILAKIDAATQTAPLVEIDAQASALIADPDSYRADFAPQPLIARFIEKATSETVTATVEQLASLADIPAAVSHYLTEKELGAKIAVQPRACLRGIDWSGVQITDHAQMNEPIALTIADAGIAETGSLVFFTGPDAPVLLNFLPLHHLAVLRSSTIRPYMEDVFDAFGTTRAKQGRSCNIITGTSGTADIEARNVRGAHGPRFMHILLISE</sequence>
<gene>
    <name evidence="2" type="ordered locus">RD1_0071</name>
</gene>
<dbReference type="SUPFAM" id="SSF100950">
    <property type="entry name" value="NagB/RpiA/CoA transferase-like"/>
    <property type="match status" value="1"/>
</dbReference>